<dbReference type="Proteomes" id="UP001301769">
    <property type="component" value="Unassembled WGS sequence"/>
</dbReference>
<accession>A0AAN6XXK9</accession>
<dbReference type="PANTHER" id="PTHR43591">
    <property type="entry name" value="METHYLTRANSFERASE"/>
    <property type="match status" value="1"/>
</dbReference>
<evidence type="ECO:0000313" key="4">
    <source>
        <dbReference type="Proteomes" id="UP001301769"/>
    </source>
</evidence>
<dbReference type="SUPFAM" id="SSF53335">
    <property type="entry name" value="S-adenosyl-L-methionine-dependent methyltransferases"/>
    <property type="match status" value="1"/>
</dbReference>
<comment type="caution">
    <text evidence="3">The sequence shown here is derived from an EMBL/GenBank/DDBJ whole genome shotgun (WGS) entry which is preliminary data.</text>
</comment>
<comment type="similarity">
    <text evidence="1">Belongs to the methyltransferase superfamily. LaeA methyltransferase family.</text>
</comment>
<keyword evidence="3" id="KW-0489">Methyltransferase</keyword>
<dbReference type="Gene3D" id="3.40.50.150">
    <property type="entry name" value="Vaccinia Virus protein VP39"/>
    <property type="match status" value="1"/>
</dbReference>
<sequence>MTEHQAKETHLHPDAVPLVDWATANKNVYKHMEWRTAYNSAAYLVPVIESMKKTNPAITILDVGAGSGSISATFAQIIGTKGHVTALDLNPATIPRCKAVAEEMGVIEMMSFQQGEVHKLPYEDNTFDIVHCHQLLTHVNAPWDALREMLRMTKPGGVVAAREGDWETEVRWPQLPGLVKFHGFAGSMLVGHGGTKSAGRQLVSWALRAGAKRSQITPSYGTWSYTDPELKKIYAQGIIRDALHGPVRQAGLKSGLTEDDFDEMEKDFEAWIGMEDGVLAMMHGEIMIKK</sequence>
<gene>
    <name evidence="3" type="ORF">QBC37DRAFT_95750</name>
</gene>
<reference evidence="3" key="2">
    <citation type="submission" date="2023-05" db="EMBL/GenBank/DDBJ databases">
        <authorList>
            <consortium name="Lawrence Berkeley National Laboratory"/>
            <person name="Steindorff A."/>
            <person name="Hensen N."/>
            <person name="Bonometti L."/>
            <person name="Westerberg I."/>
            <person name="Brannstrom I.O."/>
            <person name="Guillou S."/>
            <person name="Cros-Aarteil S."/>
            <person name="Calhoun S."/>
            <person name="Haridas S."/>
            <person name="Kuo A."/>
            <person name="Mondo S."/>
            <person name="Pangilinan J."/>
            <person name="Riley R."/>
            <person name="Labutti K."/>
            <person name="Andreopoulos B."/>
            <person name="Lipzen A."/>
            <person name="Chen C."/>
            <person name="Yanf M."/>
            <person name="Daum C."/>
            <person name="Ng V."/>
            <person name="Clum A."/>
            <person name="Ohm R."/>
            <person name="Martin F."/>
            <person name="Silar P."/>
            <person name="Natvig D."/>
            <person name="Lalanne C."/>
            <person name="Gautier V."/>
            <person name="Ament-Velasquez S.L."/>
            <person name="Kruys A."/>
            <person name="Hutchinson M.I."/>
            <person name="Powell A.J."/>
            <person name="Barry K."/>
            <person name="Miller A.N."/>
            <person name="Grigoriev I.V."/>
            <person name="Debuchy R."/>
            <person name="Gladieux P."/>
            <person name="Thoren M.H."/>
            <person name="Johannesson H."/>
        </authorList>
    </citation>
    <scope>NUCLEOTIDE SEQUENCE</scope>
    <source>
        <strain evidence="3">PSN293</strain>
    </source>
</reference>
<dbReference type="PANTHER" id="PTHR43591:SF24">
    <property type="entry name" value="2-METHOXY-6-POLYPRENYL-1,4-BENZOQUINOL METHYLASE, MITOCHONDRIAL"/>
    <property type="match status" value="1"/>
</dbReference>
<proteinExistence type="inferred from homology"/>
<dbReference type="GO" id="GO:0008168">
    <property type="term" value="F:methyltransferase activity"/>
    <property type="evidence" value="ECO:0007669"/>
    <property type="project" value="UniProtKB-KW"/>
</dbReference>
<dbReference type="InterPro" id="IPR025714">
    <property type="entry name" value="Methyltranfer_dom"/>
</dbReference>
<protein>
    <submittedName>
        <fullName evidence="3">S-adenosyl-L-methionine-dependent methyltransferase</fullName>
    </submittedName>
</protein>
<reference evidence="3" key="1">
    <citation type="journal article" date="2023" name="Mol. Phylogenet. Evol.">
        <title>Genome-scale phylogeny and comparative genomics of the fungal order Sordariales.</title>
        <authorList>
            <person name="Hensen N."/>
            <person name="Bonometti L."/>
            <person name="Westerberg I."/>
            <person name="Brannstrom I.O."/>
            <person name="Guillou S."/>
            <person name="Cros-Aarteil S."/>
            <person name="Calhoun S."/>
            <person name="Haridas S."/>
            <person name="Kuo A."/>
            <person name="Mondo S."/>
            <person name="Pangilinan J."/>
            <person name="Riley R."/>
            <person name="LaButti K."/>
            <person name="Andreopoulos B."/>
            <person name="Lipzen A."/>
            <person name="Chen C."/>
            <person name="Yan M."/>
            <person name="Daum C."/>
            <person name="Ng V."/>
            <person name="Clum A."/>
            <person name="Steindorff A."/>
            <person name="Ohm R.A."/>
            <person name="Martin F."/>
            <person name="Silar P."/>
            <person name="Natvig D.O."/>
            <person name="Lalanne C."/>
            <person name="Gautier V."/>
            <person name="Ament-Velasquez S.L."/>
            <person name="Kruys A."/>
            <person name="Hutchinson M.I."/>
            <person name="Powell A.J."/>
            <person name="Barry K."/>
            <person name="Miller A.N."/>
            <person name="Grigoriev I.V."/>
            <person name="Debuchy R."/>
            <person name="Gladieux P."/>
            <person name="Hiltunen Thoren M."/>
            <person name="Johannesson H."/>
        </authorList>
    </citation>
    <scope>NUCLEOTIDE SEQUENCE</scope>
    <source>
        <strain evidence="3">PSN293</strain>
    </source>
</reference>
<dbReference type="CDD" id="cd02440">
    <property type="entry name" value="AdoMet_MTases"/>
    <property type="match status" value="1"/>
</dbReference>
<dbReference type="EMBL" id="MU858295">
    <property type="protein sequence ID" value="KAK4207440.1"/>
    <property type="molecule type" value="Genomic_DNA"/>
</dbReference>
<dbReference type="Pfam" id="PF13847">
    <property type="entry name" value="Methyltransf_31"/>
    <property type="match status" value="1"/>
</dbReference>
<organism evidence="3 4">
    <name type="scientific">Rhypophila decipiens</name>
    <dbReference type="NCBI Taxonomy" id="261697"/>
    <lineage>
        <taxon>Eukaryota</taxon>
        <taxon>Fungi</taxon>
        <taxon>Dikarya</taxon>
        <taxon>Ascomycota</taxon>
        <taxon>Pezizomycotina</taxon>
        <taxon>Sordariomycetes</taxon>
        <taxon>Sordariomycetidae</taxon>
        <taxon>Sordariales</taxon>
        <taxon>Naviculisporaceae</taxon>
        <taxon>Rhypophila</taxon>
    </lineage>
</organism>
<evidence type="ECO:0000256" key="1">
    <source>
        <dbReference type="ARBA" id="ARBA00038158"/>
    </source>
</evidence>
<feature type="domain" description="Methyltransferase" evidence="2">
    <location>
        <begin position="56"/>
        <end position="165"/>
    </location>
</feature>
<name>A0AAN6XXK9_9PEZI</name>
<dbReference type="AlphaFoldDB" id="A0AAN6XXK9"/>
<dbReference type="GO" id="GO:0032259">
    <property type="term" value="P:methylation"/>
    <property type="evidence" value="ECO:0007669"/>
    <property type="project" value="UniProtKB-KW"/>
</dbReference>
<evidence type="ECO:0000313" key="3">
    <source>
        <dbReference type="EMBL" id="KAK4207440.1"/>
    </source>
</evidence>
<keyword evidence="3" id="KW-0808">Transferase</keyword>
<dbReference type="InterPro" id="IPR029063">
    <property type="entry name" value="SAM-dependent_MTases_sf"/>
</dbReference>
<evidence type="ECO:0000259" key="2">
    <source>
        <dbReference type="Pfam" id="PF13847"/>
    </source>
</evidence>
<keyword evidence="4" id="KW-1185">Reference proteome</keyword>